<evidence type="ECO:0000256" key="1">
    <source>
        <dbReference type="SAM" id="MobiDB-lite"/>
    </source>
</evidence>
<evidence type="ECO:0000313" key="2">
    <source>
        <dbReference type="EMBL" id="AFM41764.1"/>
    </source>
</evidence>
<feature type="region of interest" description="Disordered" evidence="1">
    <location>
        <begin position="72"/>
        <end position="107"/>
    </location>
</feature>
<name>I4D7J0_DESAJ</name>
<gene>
    <name evidence="2" type="ordered locus">Desaci_2850</name>
</gene>
<dbReference type="Pfam" id="PF14282">
    <property type="entry name" value="FlxA"/>
    <property type="match status" value="1"/>
</dbReference>
<dbReference type="STRING" id="646529.Desaci_2850"/>
<dbReference type="HOGENOM" id="CLU_2205773_0_0_9"/>
<reference evidence="2 3" key="1">
    <citation type="journal article" date="2012" name="J. Bacteriol.">
        <title>Complete genome sequences of Desulfosporosinus orientis DSM765T, Desulfosporosinus youngiae DSM17734T, Desulfosporosinus meridiei DSM13257T, and Desulfosporosinus acidiphilus DSM22704T.</title>
        <authorList>
            <person name="Pester M."/>
            <person name="Brambilla E."/>
            <person name="Alazard D."/>
            <person name="Rattei T."/>
            <person name="Weinmaier T."/>
            <person name="Han J."/>
            <person name="Lucas S."/>
            <person name="Lapidus A."/>
            <person name="Cheng J.F."/>
            <person name="Goodwin L."/>
            <person name="Pitluck S."/>
            <person name="Peters L."/>
            <person name="Ovchinnikova G."/>
            <person name="Teshima H."/>
            <person name="Detter J.C."/>
            <person name="Han C.S."/>
            <person name="Tapia R."/>
            <person name="Land M.L."/>
            <person name="Hauser L."/>
            <person name="Kyrpides N.C."/>
            <person name="Ivanova N.N."/>
            <person name="Pagani I."/>
            <person name="Huntmann M."/>
            <person name="Wei C.L."/>
            <person name="Davenport K.W."/>
            <person name="Daligault H."/>
            <person name="Chain P.S."/>
            <person name="Chen A."/>
            <person name="Mavromatis K."/>
            <person name="Markowitz V."/>
            <person name="Szeto E."/>
            <person name="Mikhailova N."/>
            <person name="Pati A."/>
            <person name="Wagner M."/>
            <person name="Woyke T."/>
            <person name="Ollivier B."/>
            <person name="Klenk H.P."/>
            <person name="Spring S."/>
            <person name="Loy A."/>
        </authorList>
    </citation>
    <scope>NUCLEOTIDE SEQUENCE [LARGE SCALE GENOMIC DNA]</scope>
    <source>
        <strain evidence="3">DSM 22704 / JCM 16185 / SJ4</strain>
    </source>
</reference>
<dbReference type="AlphaFoldDB" id="I4D7J0"/>
<dbReference type="Proteomes" id="UP000002892">
    <property type="component" value="Chromosome"/>
</dbReference>
<proteinExistence type="predicted"/>
<dbReference type="InterPro" id="IPR025577">
    <property type="entry name" value="FlxA"/>
</dbReference>
<dbReference type="RefSeq" id="WP_014827758.1">
    <property type="nucleotide sequence ID" value="NC_018068.1"/>
</dbReference>
<dbReference type="EMBL" id="CP003639">
    <property type="protein sequence ID" value="AFM41764.1"/>
    <property type="molecule type" value="Genomic_DNA"/>
</dbReference>
<organism evidence="2 3">
    <name type="scientific">Desulfosporosinus acidiphilus (strain DSM 22704 / JCM 16185 / SJ4)</name>
    <dbReference type="NCBI Taxonomy" id="646529"/>
    <lineage>
        <taxon>Bacteria</taxon>
        <taxon>Bacillati</taxon>
        <taxon>Bacillota</taxon>
        <taxon>Clostridia</taxon>
        <taxon>Eubacteriales</taxon>
        <taxon>Desulfitobacteriaceae</taxon>
        <taxon>Desulfosporosinus</taxon>
    </lineage>
</organism>
<protein>
    <recommendedName>
        <fullName evidence="4">FlxA-like protein</fullName>
    </recommendedName>
</protein>
<dbReference type="KEGG" id="dai:Desaci_2850"/>
<accession>I4D7J0</accession>
<evidence type="ECO:0000313" key="3">
    <source>
        <dbReference type="Proteomes" id="UP000002892"/>
    </source>
</evidence>
<evidence type="ECO:0008006" key="4">
    <source>
        <dbReference type="Google" id="ProtNLM"/>
    </source>
</evidence>
<sequence>MNISAILSELNNDYSSSVSDAQIKKIQNQIQTLDQDLKSENQSKDDARTKQIKVQQIQTQIELLEAQLKQLESKKNQNNTSNQQAENISPQQSLRSSLNNSTIDIRA</sequence>
<keyword evidence="3" id="KW-1185">Reference proteome</keyword>
<feature type="compositionally biased region" description="Polar residues" evidence="1">
    <location>
        <begin position="85"/>
        <end position="107"/>
    </location>
</feature>